<comment type="caution">
    <text evidence="7">The sequence shown here is derived from an EMBL/GenBank/DDBJ whole genome shotgun (WGS) entry which is preliminary data.</text>
</comment>
<dbReference type="InterPro" id="IPR018136">
    <property type="entry name" value="Aconitase_4Fe-4S_BS"/>
</dbReference>
<keyword evidence="4" id="KW-0408">Iron</keyword>
<evidence type="ECO:0000256" key="4">
    <source>
        <dbReference type="ARBA" id="ARBA00023004"/>
    </source>
</evidence>
<gene>
    <name evidence="7" type="ORF">ACM01_04195</name>
</gene>
<organism evidence="7 8">
    <name type="scientific">Streptomyces viridochromogenes</name>
    <dbReference type="NCBI Taxonomy" id="1938"/>
    <lineage>
        <taxon>Bacteria</taxon>
        <taxon>Bacillati</taxon>
        <taxon>Actinomycetota</taxon>
        <taxon>Actinomycetes</taxon>
        <taxon>Kitasatosporales</taxon>
        <taxon>Streptomycetaceae</taxon>
        <taxon>Streptomyces</taxon>
    </lineage>
</organism>
<dbReference type="Pfam" id="PF00330">
    <property type="entry name" value="Aconitase"/>
    <property type="match status" value="1"/>
</dbReference>
<feature type="domain" description="Aconitase/3-isopropylmalate dehydratase large subunit alpha/beta/alpha" evidence="6">
    <location>
        <begin position="1"/>
        <end position="237"/>
    </location>
</feature>
<evidence type="ECO:0000313" key="8">
    <source>
        <dbReference type="Proteomes" id="UP000037432"/>
    </source>
</evidence>
<keyword evidence="5" id="KW-0411">Iron-sulfur</keyword>
<proteinExistence type="inferred from homology"/>
<dbReference type="EMBL" id="LFNT01000003">
    <property type="protein sequence ID" value="KMS76414.1"/>
    <property type="molecule type" value="Genomic_DNA"/>
</dbReference>
<evidence type="ECO:0000256" key="1">
    <source>
        <dbReference type="ARBA" id="ARBA00001966"/>
    </source>
</evidence>
<dbReference type="GO" id="GO:0046872">
    <property type="term" value="F:metal ion binding"/>
    <property type="evidence" value="ECO:0007669"/>
    <property type="project" value="UniProtKB-KW"/>
</dbReference>
<evidence type="ECO:0000256" key="3">
    <source>
        <dbReference type="ARBA" id="ARBA00022723"/>
    </source>
</evidence>
<accession>A0A0J7ZKH9</accession>
<keyword evidence="3" id="KW-0479">Metal-binding</keyword>
<dbReference type="PATRIC" id="fig|1938.3.peg.4740"/>
<evidence type="ECO:0000256" key="2">
    <source>
        <dbReference type="ARBA" id="ARBA00007185"/>
    </source>
</evidence>
<sequence length="238" mass="25241">MINALGVVGWGVGGRLEGQAAMLGEPVIIPYPDVVGVRLTGRLRQGLGATDHALTLTELLRATGVVNKFVEFCGDGVTTLGRAERAAVSNMAPEYGATRVCFPYDDETAAYLRLSGREEEHVRLVDAYLTAQGLKHTDDRPAPRYDQVLDLDLGSVEPSEAGPNLPHQRLPLSRVPASFRQAAGRPTGEVDVFGEPLPDGPVAIAAITSCTNTANPALIVQTGLLAQRAVQRGLIAKP</sequence>
<protein>
    <recommendedName>
        <fullName evidence="6">Aconitase/3-isopropylmalate dehydratase large subunit alpha/beta/alpha domain-containing protein</fullName>
    </recommendedName>
</protein>
<dbReference type="PANTHER" id="PTHR11670">
    <property type="entry name" value="ACONITASE/IRON-RESPONSIVE ELEMENT FAMILY MEMBER"/>
    <property type="match status" value="1"/>
</dbReference>
<comment type="cofactor">
    <cofactor evidence="1">
        <name>[4Fe-4S] cluster</name>
        <dbReference type="ChEBI" id="CHEBI:49883"/>
    </cofactor>
</comment>
<evidence type="ECO:0000256" key="5">
    <source>
        <dbReference type="ARBA" id="ARBA00023014"/>
    </source>
</evidence>
<dbReference type="RefSeq" id="WP_048579671.1">
    <property type="nucleotide sequence ID" value="NZ_LFNT01000003.1"/>
</dbReference>
<comment type="similarity">
    <text evidence="2">Belongs to the aconitase/IPM isomerase family.</text>
</comment>
<dbReference type="InterPro" id="IPR006249">
    <property type="entry name" value="Aconitase/IRP2"/>
</dbReference>
<name>A0A0J7ZKH9_STRVR</name>
<dbReference type="InterPro" id="IPR015931">
    <property type="entry name" value="Acnase/IPM_dHydase_lsu_aba_1/3"/>
</dbReference>
<reference evidence="7 8" key="1">
    <citation type="submission" date="2015-06" db="EMBL/GenBank/DDBJ databases">
        <authorList>
            <person name="Ju K.-S."/>
            <person name="Doroghazi J.R."/>
            <person name="Metcalf W.W."/>
        </authorList>
    </citation>
    <scope>NUCLEOTIDE SEQUENCE [LARGE SCALE GENOMIC DNA]</scope>
    <source>
        <strain evidence="7 8">NRRL 3414</strain>
    </source>
</reference>
<dbReference type="Proteomes" id="UP000037432">
    <property type="component" value="Unassembled WGS sequence"/>
</dbReference>
<dbReference type="AlphaFoldDB" id="A0A0J7ZKH9"/>
<dbReference type="GO" id="GO:0051536">
    <property type="term" value="F:iron-sulfur cluster binding"/>
    <property type="evidence" value="ECO:0007669"/>
    <property type="project" value="UniProtKB-KW"/>
</dbReference>
<dbReference type="Gene3D" id="3.30.499.10">
    <property type="entry name" value="Aconitase, domain 3"/>
    <property type="match status" value="2"/>
</dbReference>
<dbReference type="SUPFAM" id="SSF53732">
    <property type="entry name" value="Aconitase iron-sulfur domain"/>
    <property type="match status" value="1"/>
</dbReference>
<evidence type="ECO:0000259" key="6">
    <source>
        <dbReference type="Pfam" id="PF00330"/>
    </source>
</evidence>
<dbReference type="InterPro" id="IPR036008">
    <property type="entry name" value="Aconitase_4Fe-4S_dom"/>
</dbReference>
<dbReference type="PROSITE" id="PS00450">
    <property type="entry name" value="ACONITASE_1"/>
    <property type="match status" value="1"/>
</dbReference>
<dbReference type="PRINTS" id="PR00415">
    <property type="entry name" value="ACONITASE"/>
</dbReference>
<dbReference type="UniPathway" id="UPA00946"/>
<evidence type="ECO:0000313" key="7">
    <source>
        <dbReference type="EMBL" id="KMS76414.1"/>
    </source>
</evidence>
<dbReference type="InterPro" id="IPR001030">
    <property type="entry name" value="Acoase/IPM_deHydtase_lsu_aba"/>
</dbReference>